<organism evidence="1 2">
    <name type="scientific">Aspergillus mulundensis</name>
    <dbReference type="NCBI Taxonomy" id="1810919"/>
    <lineage>
        <taxon>Eukaryota</taxon>
        <taxon>Fungi</taxon>
        <taxon>Dikarya</taxon>
        <taxon>Ascomycota</taxon>
        <taxon>Pezizomycotina</taxon>
        <taxon>Eurotiomycetes</taxon>
        <taxon>Eurotiomycetidae</taxon>
        <taxon>Eurotiales</taxon>
        <taxon>Aspergillaceae</taxon>
        <taxon>Aspergillus</taxon>
        <taxon>Aspergillus subgen. Nidulantes</taxon>
    </lineage>
</organism>
<comment type="caution">
    <text evidence="1">The sequence shown here is derived from an EMBL/GenBank/DDBJ whole genome shotgun (WGS) entry which is preliminary data.</text>
</comment>
<dbReference type="RefSeq" id="XP_026600540.1">
    <property type="nucleotide sequence ID" value="XM_026750527.1"/>
</dbReference>
<dbReference type="OrthoDB" id="4408244at2759"/>
<sequence length="127" mass="14291">MFGFGTYTLALGRNQHNWFLVLIYPSESKVVEIAVNASPTGEYQMNMVEVPSHDWHLLRRNIRFQTVARLSPNELATCLVPCFDQTEPGPQRFYIIRLLRRLASAPYGIGSLRLVDEIQRAVGGAAG</sequence>
<dbReference type="GeneID" id="38118881"/>
<evidence type="ECO:0000313" key="2">
    <source>
        <dbReference type="Proteomes" id="UP000256690"/>
    </source>
</evidence>
<dbReference type="Proteomes" id="UP000256690">
    <property type="component" value="Unassembled WGS sequence"/>
</dbReference>
<protein>
    <submittedName>
        <fullName evidence="1">Uncharacterized protein</fullName>
    </submittedName>
</protein>
<evidence type="ECO:0000313" key="1">
    <source>
        <dbReference type="EMBL" id="RDW68751.1"/>
    </source>
</evidence>
<name>A0A3D8R497_9EURO</name>
<dbReference type="AlphaFoldDB" id="A0A3D8R497"/>
<proteinExistence type="predicted"/>
<accession>A0A3D8R497</accession>
<reference evidence="1 2" key="1">
    <citation type="journal article" date="2018" name="IMA Fungus">
        <title>IMA Genome-F 9: Draft genome sequence of Annulohypoxylon stygium, Aspergillus mulundensis, Berkeleyomyces basicola (syn. Thielaviopsis basicola), Ceratocystis smalleyi, two Cercospora beticola strains, Coleophoma cylindrospora, Fusarium fracticaudum, Phialophora cf. hyalina, and Morchella septimelata.</title>
        <authorList>
            <person name="Wingfield B.D."/>
            <person name="Bills G.F."/>
            <person name="Dong Y."/>
            <person name="Huang W."/>
            <person name="Nel W.J."/>
            <person name="Swalarsk-Parry B.S."/>
            <person name="Vaghefi N."/>
            <person name="Wilken P.M."/>
            <person name="An Z."/>
            <person name="de Beer Z.W."/>
            <person name="De Vos L."/>
            <person name="Chen L."/>
            <person name="Duong T.A."/>
            <person name="Gao Y."/>
            <person name="Hammerbacher A."/>
            <person name="Kikkert J.R."/>
            <person name="Li Y."/>
            <person name="Li H."/>
            <person name="Li K."/>
            <person name="Li Q."/>
            <person name="Liu X."/>
            <person name="Ma X."/>
            <person name="Naidoo K."/>
            <person name="Pethybridge S.J."/>
            <person name="Sun J."/>
            <person name="Steenkamp E.T."/>
            <person name="van der Nest M.A."/>
            <person name="van Wyk S."/>
            <person name="Wingfield M.J."/>
            <person name="Xiong C."/>
            <person name="Yue Q."/>
            <person name="Zhang X."/>
        </authorList>
    </citation>
    <scope>NUCLEOTIDE SEQUENCE [LARGE SCALE GENOMIC DNA]</scope>
    <source>
        <strain evidence="1 2">DSM 5745</strain>
    </source>
</reference>
<gene>
    <name evidence="1" type="ORF">DSM5745_08511</name>
</gene>
<dbReference type="EMBL" id="PVWQ01000011">
    <property type="protein sequence ID" value="RDW68751.1"/>
    <property type="molecule type" value="Genomic_DNA"/>
</dbReference>
<keyword evidence="2" id="KW-1185">Reference proteome</keyword>